<comment type="caution">
    <text evidence="9">The sequence shown here is derived from an EMBL/GenBank/DDBJ whole genome shotgun (WGS) entry which is preliminary data.</text>
</comment>
<comment type="subunit">
    <text evidence="5">Heterooligomer composed of large and small subunits.</text>
</comment>
<gene>
    <name evidence="5 9" type="primary">xseA</name>
    <name evidence="9" type="ORF">KC614_02275</name>
</gene>
<feature type="domain" description="OB-fold nucleic acid binding" evidence="8">
    <location>
        <begin position="7"/>
        <end position="97"/>
    </location>
</feature>
<dbReference type="HAMAP" id="MF_00378">
    <property type="entry name" value="Exonuc_7_L"/>
    <property type="match status" value="1"/>
</dbReference>
<accession>A0A955RRX5</accession>
<dbReference type="NCBIfam" id="TIGR00237">
    <property type="entry name" value="xseA"/>
    <property type="match status" value="1"/>
</dbReference>
<evidence type="ECO:0000259" key="8">
    <source>
        <dbReference type="Pfam" id="PF13742"/>
    </source>
</evidence>
<comment type="catalytic activity">
    <reaction evidence="5 6">
        <text>Exonucleolytic cleavage in either 5'- to 3'- or 3'- to 5'-direction to yield nucleoside 5'-phosphates.</text>
        <dbReference type="EC" id="3.1.11.6"/>
    </reaction>
</comment>
<evidence type="ECO:0000256" key="6">
    <source>
        <dbReference type="RuleBase" id="RU004355"/>
    </source>
</evidence>
<reference evidence="9" key="2">
    <citation type="journal article" date="2021" name="Microbiome">
        <title>Successional dynamics and alternative stable states in a saline activated sludge microbial community over 9 years.</title>
        <authorList>
            <person name="Wang Y."/>
            <person name="Ye J."/>
            <person name="Ju F."/>
            <person name="Liu L."/>
            <person name="Boyd J.A."/>
            <person name="Deng Y."/>
            <person name="Parks D.H."/>
            <person name="Jiang X."/>
            <person name="Yin X."/>
            <person name="Woodcroft B.J."/>
            <person name="Tyson G.W."/>
            <person name="Hugenholtz P."/>
            <person name="Polz M.F."/>
            <person name="Zhang T."/>
        </authorList>
    </citation>
    <scope>NUCLEOTIDE SEQUENCE</scope>
    <source>
        <strain evidence="9">HKST-UBA03</strain>
    </source>
</reference>
<proteinExistence type="inferred from homology"/>
<dbReference type="Pfam" id="PF13742">
    <property type="entry name" value="tRNA_anti_2"/>
    <property type="match status" value="1"/>
</dbReference>
<dbReference type="InterPro" id="IPR003753">
    <property type="entry name" value="Exonuc_VII_L"/>
</dbReference>
<keyword evidence="1 5" id="KW-0963">Cytoplasm</keyword>
<dbReference type="GO" id="GO:0009318">
    <property type="term" value="C:exodeoxyribonuclease VII complex"/>
    <property type="evidence" value="ECO:0007669"/>
    <property type="project" value="UniProtKB-UniRule"/>
</dbReference>
<dbReference type="Pfam" id="PF02601">
    <property type="entry name" value="Exonuc_VII_L"/>
    <property type="match status" value="1"/>
</dbReference>
<keyword evidence="2 5" id="KW-0540">Nuclease</keyword>
<dbReference type="GO" id="GO:0008855">
    <property type="term" value="F:exodeoxyribonuclease VII activity"/>
    <property type="evidence" value="ECO:0007669"/>
    <property type="project" value="UniProtKB-UniRule"/>
</dbReference>
<comment type="similarity">
    <text evidence="5 6">Belongs to the XseA family.</text>
</comment>
<dbReference type="GO" id="GO:0003676">
    <property type="term" value="F:nucleic acid binding"/>
    <property type="evidence" value="ECO:0007669"/>
    <property type="project" value="InterPro"/>
</dbReference>
<dbReference type="PANTHER" id="PTHR30008">
    <property type="entry name" value="EXODEOXYRIBONUCLEASE 7 LARGE SUBUNIT"/>
    <property type="match status" value="1"/>
</dbReference>
<sequence length="401" mass="44511">MELEQIFSVSEFNEFVSQYLSKVGEVTIEGEISELKVSQGKFIFGAIKDEGASVDIFGMTFQITNLSQIEEGMLVKVVGTPRLYEKTGRFSVSVRQIIPSGEGALRRAFEKLKAQLEAEGLFDAARKRPLPRFPQKVGLITAKGSQAYNDFVKVLQQRMGGIDVVFTSVLVQGNDSPRSVVQALNYLNREYKDLDLVVITRGGGSLEDLIGFNDEQVARAIFGSKMPVVSAVGHEGDWSLSDLVADLRASTPSNAAELIVPSRIDVMREIEHELAAMAWIMRDRISAARLVITQFQESLKNNFERSVAAIDDLNRRLSNELTRYIDTIMQYRIQVEGLFRMLNSLDYRSVLKRGFSITYASDGSILRKVDDVSVGSGISTRLPDGVVSSSVSSVKYEHGEK</sequence>
<dbReference type="InterPro" id="IPR020579">
    <property type="entry name" value="Exonuc_VII_lsu_C"/>
</dbReference>
<organism evidence="9 10">
    <name type="scientific">candidate division WWE3 bacterium</name>
    <dbReference type="NCBI Taxonomy" id="2053526"/>
    <lineage>
        <taxon>Bacteria</taxon>
        <taxon>Katanobacteria</taxon>
    </lineage>
</organism>
<dbReference type="InterPro" id="IPR025824">
    <property type="entry name" value="OB-fold_nuc-bd_dom"/>
</dbReference>
<dbReference type="Proteomes" id="UP000751518">
    <property type="component" value="Unassembled WGS sequence"/>
</dbReference>
<protein>
    <recommendedName>
        <fullName evidence="5">Exodeoxyribonuclease 7 large subunit</fullName>
        <ecNumber evidence="5">3.1.11.6</ecNumber>
    </recommendedName>
    <alternativeName>
        <fullName evidence="5">Exodeoxyribonuclease VII large subunit</fullName>
        <shortName evidence="5">Exonuclease VII large subunit</shortName>
    </alternativeName>
</protein>
<evidence type="ECO:0000313" key="9">
    <source>
        <dbReference type="EMBL" id="MCA9392008.1"/>
    </source>
</evidence>
<evidence type="ECO:0000313" key="10">
    <source>
        <dbReference type="Proteomes" id="UP000751518"/>
    </source>
</evidence>
<keyword evidence="3 5" id="KW-0378">Hydrolase</keyword>
<evidence type="ECO:0000256" key="3">
    <source>
        <dbReference type="ARBA" id="ARBA00022801"/>
    </source>
</evidence>
<evidence type="ECO:0000256" key="4">
    <source>
        <dbReference type="ARBA" id="ARBA00022839"/>
    </source>
</evidence>
<dbReference type="GO" id="GO:0006308">
    <property type="term" value="P:DNA catabolic process"/>
    <property type="evidence" value="ECO:0007669"/>
    <property type="project" value="UniProtKB-UniRule"/>
</dbReference>
<evidence type="ECO:0000256" key="2">
    <source>
        <dbReference type="ARBA" id="ARBA00022722"/>
    </source>
</evidence>
<dbReference type="GO" id="GO:0005737">
    <property type="term" value="C:cytoplasm"/>
    <property type="evidence" value="ECO:0007669"/>
    <property type="project" value="UniProtKB-SubCell"/>
</dbReference>
<comment type="function">
    <text evidence="5">Bidirectionally degrades single-stranded DNA into large acid-insoluble oligonucleotides, which are then degraded further into small acid-soluble oligonucleotides.</text>
</comment>
<reference evidence="9" key="1">
    <citation type="submission" date="2020-04" db="EMBL/GenBank/DDBJ databases">
        <authorList>
            <person name="Zhang T."/>
        </authorList>
    </citation>
    <scope>NUCLEOTIDE SEQUENCE</scope>
    <source>
        <strain evidence="9">HKST-UBA03</strain>
    </source>
</reference>
<keyword evidence="4 5" id="KW-0269">Exonuclease</keyword>
<dbReference type="AlphaFoldDB" id="A0A955RRX5"/>
<dbReference type="CDD" id="cd04489">
    <property type="entry name" value="ExoVII_LU_OBF"/>
    <property type="match status" value="1"/>
</dbReference>
<evidence type="ECO:0000256" key="5">
    <source>
        <dbReference type="HAMAP-Rule" id="MF_00378"/>
    </source>
</evidence>
<dbReference type="EMBL" id="JAGQKZ010000014">
    <property type="protein sequence ID" value="MCA9392008.1"/>
    <property type="molecule type" value="Genomic_DNA"/>
</dbReference>
<name>A0A955RRX5_UNCKA</name>
<dbReference type="EC" id="3.1.11.6" evidence="5"/>
<evidence type="ECO:0000259" key="7">
    <source>
        <dbReference type="Pfam" id="PF02601"/>
    </source>
</evidence>
<comment type="subcellular location">
    <subcellularLocation>
        <location evidence="5 6">Cytoplasm</location>
    </subcellularLocation>
</comment>
<evidence type="ECO:0000256" key="1">
    <source>
        <dbReference type="ARBA" id="ARBA00022490"/>
    </source>
</evidence>
<feature type="domain" description="Exonuclease VII large subunit C-terminal" evidence="7">
    <location>
        <begin position="121"/>
        <end position="325"/>
    </location>
</feature>
<dbReference type="PANTHER" id="PTHR30008:SF0">
    <property type="entry name" value="EXODEOXYRIBONUCLEASE 7 LARGE SUBUNIT"/>
    <property type="match status" value="1"/>
</dbReference>